<dbReference type="GO" id="GO:0008097">
    <property type="term" value="F:5S rRNA binding"/>
    <property type="evidence" value="ECO:0007669"/>
    <property type="project" value="InterPro"/>
</dbReference>
<dbReference type="PANTHER" id="PTHR33284">
    <property type="entry name" value="RIBOSOMAL PROTEIN L25/GLN-TRNA SYNTHETASE, ANTI-CODON-BINDING DOMAIN-CONTAINING PROTEIN"/>
    <property type="match status" value="1"/>
</dbReference>
<evidence type="ECO:0000256" key="5">
    <source>
        <dbReference type="HAMAP-Rule" id="MF_01334"/>
    </source>
</evidence>
<evidence type="ECO:0000256" key="4">
    <source>
        <dbReference type="ARBA" id="ARBA00023274"/>
    </source>
</evidence>
<dbReference type="GO" id="GO:0006412">
    <property type="term" value="P:translation"/>
    <property type="evidence" value="ECO:0007669"/>
    <property type="project" value="UniProtKB-UniRule"/>
</dbReference>
<evidence type="ECO:0000256" key="2">
    <source>
        <dbReference type="ARBA" id="ARBA00022884"/>
    </source>
</evidence>
<keyword evidence="2 5" id="KW-0694">RNA-binding</keyword>
<dbReference type="AlphaFoldDB" id="A0A0G1YI61"/>
<dbReference type="GO" id="GO:0003735">
    <property type="term" value="F:structural constituent of ribosome"/>
    <property type="evidence" value="ECO:0007669"/>
    <property type="project" value="InterPro"/>
</dbReference>
<accession>A0A0G1YI61</accession>
<comment type="function">
    <text evidence="5">This is one of the proteins that binds to the 5S RNA in the ribosome where it forms part of the central protuberance.</text>
</comment>
<evidence type="ECO:0000256" key="3">
    <source>
        <dbReference type="ARBA" id="ARBA00022980"/>
    </source>
</evidence>
<sequence length="224" mass="23643">MAFSIEANKRTPGGAAQVRAADSVPGVVYGGGRSESLSLSVGYNVLDKLYNEAGESSLIDLSLPGEAPVKVLIQDLQFDPVSGRITHVDFRQINMTEEMTAAIELTFIGEAPAVKGLGGTLMKTINYVNVRCLPKDLVGEIAVDLGRLATFDDVIHVSDLNVPTGITVTDSLDLVLAKVSPPLSEDEIKAMDEAGSVDISTIEVEKKGKKEEAGEAAEAGEAQK</sequence>
<dbReference type="STRING" id="1619044.UY92_C0002G0053"/>
<keyword evidence="4 5" id="KW-0687">Ribonucleoprotein</keyword>
<dbReference type="Gene3D" id="2.170.120.20">
    <property type="entry name" value="Ribosomal protein L25, beta domain"/>
    <property type="match status" value="1"/>
</dbReference>
<evidence type="ECO:0000259" key="7">
    <source>
        <dbReference type="Pfam" id="PF01386"/>
    </source>
</evidence>
<feature type="domain" description="Large ribosomal subunit protein bL25 beta" evidence="8">
    <location>
        <begin position="99"/>
        <end position="182"/>
    </location>
</feature>
<keyword evidence="3 5" id="KW-0689">Ribosomal protein</keyword>
<dbReference type="InterPro" id="IPR037121">
    <property type="entry name" value="Ribosomal_bL25_C"/>
</dbReference>
<feature type="region of interest" description="Disordered" evidence="6">
    <location>
        <begin position="205"/>
        <end position="224"/>
    </location>
</feature>
<dbReference type="HAMAP" id="MF_01334">
    <property type="entry name" value="Ribosomal_bL25_CTC"/>
    <property type="match status" value="1"/>
</dbReference>
<dbReference type="InterPro" id="IPR020930">
    <property type="entry name" value="Ribosomal_uL5_bac-type"/>
</dbReference>
<name>A0A0G1YI61_9BACT</name>
<dbReference type="EMBL" id="LCRX01000002">
    <property type="protein sequence ID" value="KKW42936.1"/>
    <property type="molecule type" value="Genomic_DNA"/>
</dbReference>
<dbReference type="InterPro" id="IPR029751">
    <property type="entry name" value="Ribosomal_L25_dom"/>
</dbReference>
<dbReference type="Proteomes" id="UP000033870">
    <property type="component" value="Unassembled WGS sequence"/>
</dbReference>
<dbReference type="PATRIC" id="fig|1619044.3.peg.166"/>
<dbReference type="SUPFAM" id="SSF50715">
    <property type="entry name" value="Ribosomal protein L25-like"/>
    <property type="match status" value="1"/>
</dbReference>
<evidence type="ECO:0000313" key="10">
    <source>
        <dbReference type="Proteomes" id="UP000033870"/>
    </source>
</evidence>
<keyword evidence="1 5" id="KW-0699">rRNA-binding</keyword>
<dbReference type="InterPro" id="IPR020056">
    <property type="entry name" value="Rbsml_bL25/Gln-tRNA_synth_N"/>
</dbReference>
<evidence type="ECO:0000256" key="1">
    <source>
        <dbReference type="ARBA" id="ARBA00022730"/>
    </source>
</evidence>
<dbReference type="NCBIfam" id="TIGR00731">
    <property type="entry name" value="bL25_bact_ctc"/>
    <property type="match status" value="1"/>
</dbReference>
<dbReference type="InterPro" id="IPR020057">
    <property type="entry name" value="Ribosomal_bL25_b-dom"/>
</dbReference>
<reference evidence="9 10" key="1">
    <citation type="journal article" date="2015" name="Nature">
        <title>rRNA introns, odd ribosomes, and small enigmatic genomes across a large radiation of phyla.</title>
        <authorList>
            <person name="Brown C.T."/>
            <person name="Hug L.A."/>
            <person name="Thomas B.C."/>
            <person name="Sharon I."/>
            <person name="Castelle C.J."/>
            <person name="Singh A."/>
            <person name="Wilkins M.J."/>
            <person name="Williams K.H."/>
            <person name="Banfield J.F."/>
        </authorList>
    </citation>
    <scope>NUCLEOTIDE SEQUENCE [LARGE SCALE GENOMIC DNA]</scope>
</reference>
<proteinExistence type="inferred from homology"/>
<gene>
    <name evidence="5" type="primary">rplY</name>
    <name evidence="5" type="synonym">ctc</name>
    <name evidence="9" type="ORF">UY92_C0002G0053</name>
</gene>
<protein>
    <recommendedName>
        <fullName evidence="5">Large ribosomal subunit protein bL25</fullName>
    </recommendedName>
    <alternativeName>
        <fullName evidence="5">General stress protein CTC</fullName>
    </alternativeName>
</protein>
<dbReference type="CDD" id="cd00495">
    <property type="entry name" value="Ribosomal_L25_TL5_CTC"/>
    <property type="match status" value="1"/>
</dbReference>
<feature type="domain" description="Large ribosomal subunit protein bL25 L25" evidence="7">
    <location>
        <begin position="5"/>
        <end position="90"/>
    </location>
</feature>
<evidence type="ECO:0000259" key="8">
    <source>
        <dbReference type="Pfam" id="PF14693"/>
    </source>
</evidence>
<comment type="subunit">
    <text evidence="5">Part of the 50S ribosomal subunit; part of the 5S rRNA/L5/L18/L25 subcomplex. Contacts the 5S rRNA. Binds to the 5S rRNA independently of L5 and L18.</text>
</comment>
<dbReference type="PANTHER" id="PTHR33284:SF1">
    <property type="entry name" value="RIBOSOMAL PROTEIN L25_GLN-TRNA SYNTHETASE, ANTI-CODON-BINDING DOMAIN-CONTAINING PROTEIN"/>
    <property type="match status" value="1"/>
</dbReference>
<organism evidence="9 10">
    <name type="scientific">Candidatus Magasanikbacteria bacterium GW2011_GWA2_56_11</name>
    <dbReference type="NCBI Taxonomy" id="1619044"/>
    <lineage>
        <taxon>Bacteria</taxon>
        <taxon>Candidatus Magasanikiibacteriota</taxon>
    </lineage>
</organism>
<evidence type="ECO:0000313" key="9">
    <source>
        <dbReference type="EMBL" id="KKW42936.1"/>
    </source>
</evidence>
<dbReference type="Gene3D" id="2.40.240.10">
    <property type="entry name" value="Ribosomal Protein L25, Chain P"/>
    <property type="match status" value="1"/>
</dbReference>
<evidence type="ECO:0000256" key="6">
    <source>
        <dbReference type="SAM" id="MobiDB-lite"/>
    </source>
</evidence>
<comment type="caution">
    <text evidence="9">The sequence shown here is derived from an EMBL/GenBank/DDBJ whole genome shotgun (WGS) entry which is preliminary data.</text>
</comment>
<dbReference type="InterPro" id="IPR011035">
    <property type="entry name" value="Ribosomal_bL25/Gln-tRNA_synth"/>
</dbReference>
<dbReference type="Pfam" id="PF14693">
    <property type="entry name" value="Ribosomal_TL5_C"/>
    <property type="match status" value="1"/>
</dbReference>
<dbReference type="InterPro" id="IPR001021">
    <property type="entry name" value="Ribosomal_bL25_long"/>
</dbReference>
<dbReference type="Pfam" id="PF01386">
    <property type="entry name" value="Ribosomal_L25p"/>
    <property type="match status" value="1"/>
</dbReference>
<dbReference type="GO" id="GO:0022625">
    <property type="term" value="C:cytosolic large ribosomal subunit"/>
    <property type="evidence" value="ECO:0007669"/>
    <property type="project" value="TreeGrafter"/>
</dbReference>
<comment type="similarity">
    <text evidence="5">Belongs to the bacterial ribosomal protein bL25 family. CTC subfamily.</text>
</comment>